<protein>
    <submittedName>
        <fullName evidence="3">Histone deacetylase 5</fullName>
    </submittedName>
</protein>
<proteinExistence type="inferred from homology"/>
<dbReference type="InterPro" id="IPR000286">
    <property type="entry name" value="HDACs"/>
</dbReference>
<keyword evidence="4" id="KW-1185">Reference proteome</keyword>
<evidence type="ECO:0000256" key="1">
    <source>
        <dbReference type="ARBA" id="ARBA00005947"/>
    </source>
</evidence>
<name>K7A5A7_9ALTE</name>
<dbReference type="EMBL" id="BAEQ01000065">
    <property type="protein sequence ID" value="GAC30665.1"/>
    <property type="molecule type" value="Genomic_DNA"/>
</dbReference>
<gene>
    <name evidence="3" type="ORF">GPAL_3825</name>
</gene>
<dbReference type="AlphaFoldDB" id="K7A5A7"/>
<evidence type="ECO:0000313" key="4">
    <source>
        <dbReference type="Proteomes" id="UP000006251"/>
    </source>
</evidence>
<dbReference type="InterPro" id="IPR023801">
    <property type="entry name" value="His_deacetylse_dom"/>
</dbReference>
<dbReference type="SUPFAM" id="SSF52768">
    <property type="entry name" value="Arginase/deacetylase"/>
    <property type="match status" value="1"/>
</dbReference>
<feature type="domain" description="Histone deacetylase" evidence="2">
    <location>
        <begin position="35"/>
        <end position="322"/>
    </location>
</feature>
<dbReference type="Proteomes" id="UP000006251">
    <property type="component" value="Unassembled WGS sequence"/>
</dbReference>
<accession>K7A5A7</accession>
<dbReference type="GO" id="GO:0040029">
    <property type="term" value="P:epigenetic regulation of gene expression"/>
    <property type="evidence" value="ECO:0007669"/>
    <property type="project" value="TreeGrafter"/>
</dbReference>
<dbReference type="STRING" id="1121922.GCA_000428905_03353"/>
<dbReference type="GO" id="GO:0005737">
    <property type="term" value="C:cytoplasm"/>
    <property type="evidence" value="ECO:0007669"/>
    <property type="project" value="TreeGrafter"/>
</dbReference>
<dbReference type="InterPro" id="IPR037138">
    <property type="entry name" value="His_deacetylse_dom_sf"/>
</dbReference>
<dbReference type="CDD" id="cd09996">
    <property type="entry name" value="HDAC_classII_1"/>
    <property type="match status" value="1"/>
</dbReference>
<dbReference type="InterPro" id="IPR023696">
    <property type="entry name" value="Ureohydrolase_dom_sf"/>
</dbReference>
<reference evidence="4" key="1">
    <citation type="journal article" date="2014" name="Environ. Microbiol.">
        <title>Comparative genomics of the marine bacterial genus Glaciecola reveals the high degree of genomic diversity and genomic characteristic for cold adaptation.</title>
        <authorList>
            <person name="Qin Q.L."/>
            <person name="Xie B.B."/>
            <person name="Yu Y."/>
            <person name="Shu Y.L."/>
            <person name="Rong J.C."/>
            <person name="Zhang Y.J."/>
            <person name="Zhao D.L."/>
            <person name="Chen X.L."/>
            <person name="Zhang X.Y."/>
            <person name="Chen B."/>
            <person name="Zhou B.C."/>
            <person name="Zhang Y.Z."/>
        </authorList>
    </citation>
    <scope>NUCLEOTIDE SEQUENCE [LARGE SCALE GENOMIC DNA]</scope>
    <source>
        <strain evidence="4">ACAM 615</strain>
    </source>
</reference>
<evidence type="ECO:0000313" key="3">
    <source>
        <dbReference type="EMBL" id="GAC30665.1"/>
    </source>
</evidence>
<comment type="similarity">
    <text evidence="1">Belongs to the histone deacetylase family.</text>
</comment>
<dbReference type="Pfam" id="PF00850">
    <property type="entry name" value="Hist_deacetyl"/>
    <property type="match status" value="1"/>
</dbReference>
<dbReference type="GO" id="GO:0004407">
    <property type="term" value="F:histone deacetylase activity"/>
    <property type="evidence" value="ECO:0007669"/>
    <property type="project" value="TreeGrafter"/>
</dbReference>
<sequence length="373" mass="40804">MLKTALVWNERYMWHNTGNAAGIMPAGFDVQPLQHVENPETKRRIKNLLDASKLTNKLHLIEDRVASDAEILKVHTPRYLNQLVELNKTGGDAGPFTPMSVNSLDIARLAAGGVMELTSAVVKRQVKNGYALVRPPGHHAVADGGMGFCLLNNAAISAHHALDNLNLKKIAFVDWDVHHGNGAESIFYEDPRVLTISVHQERCFPPDTGDNQDIGSGEGRGFNLNIPLPAGTGLGGYLACFERVVLPALYKFSPDLIIVPSGFDAGIYDPLGRQMMTSSGYRRLTHMLLKAADELCDGRLVMCHEGGYNPSTVPYHGLAVLEALSGEDSGIADPFTEIHDSMMGHELNSHQDSYIRAAELVLDNIVSLWQKHD</sequence>
<organism evidence="3 4">
    <name type="scientific">Brumicola pallidula DSM 14239 = ACAM 615</name>
    <dbReference type="NCBI Taxonomy" id="1121922"/>
    <lineage>
        <taxon>Bacteria</taxon>
        <taxon>Pseudomonadati</taxon>
        <taxon>Pseudomonadota</taxon>
        <taxon>Gammaproteobacteria</taxon>
        <taxon>Alteromonadales</taxon>
        <taxon>Alteromonadaceae</taxon>
        <taxon>Brumicola</taxon>
    </lineage>
</organism>
<dbReference type="PANTHER" id="PTHR10625">
    <property type="entry name" value="HISTONE DEACETYLASE HDAC1-RELATED"/>
    <property type="match status" value="1"/>
</dbReference>
<comment type="caution">
    <text evidence="3">The sequence shown here is derived from an EMBL/GenBank/DDBJ whole genome shotgun (WGS) entry which is preliminary data.</text>
</comment>
<dbReference type="Gene3D" id="3.40.800.20">
    <property type="entry name" value="Histone deacetylase domain"/>
    <property type="match status" value="1"/>
</dbReference>
<dbReference type="RefSeq" id="WP_006015144.1">
    <property type="nucleotide sequence ID" value="NZ_BAEQ01000065.1"/>
</dbReference>
<dbReference type="PANTHER" id="PTHR10625:SF31">
    <property type="entry name" value="HISTONE DEACETYLASE DOMAIN-CONTAINING PROTEIN"/>
    <property type="match status" value="1"/>
</dbReference>
<dbReference type="PRINTS" id="PR01270">
    <property type="entry name" value="HDASUPER"/>
</dbReference>
<evidence type="ECO:0000259" key="2">
    <source>
        <dbReference type="Pfam" id="PF00850"/>
    </source>
</evidence>